<dbReference type="Proteomes" id="UP001597526">
    <property type="component" value="Unassembled WGS sequence"/>
</dbReference>
<comment type="caution">
    <text evidence="2">The sequence shown here is derived from an EMBL/GenBank/DDBJ whole genome shotgun (WGS) entry which is preliminary data.</text>
</comment>
<keyword evidence="1" id="KW-1133">Transmembrane helix</keyword>
<proteinExistence type="predicted"/>
<dbReference type="EMBL" id="JBHULB010000017">
    <property type="protein sequence ID" value="MFD2588053.1"/>
    <property type="molecule type" value="Genomic_DNA"/>
</dbReference>
<keyword evidence="1" id="KW-0812">Transmembrane</keyword>
<reference evidence="3" key="1">
    <citation type="journal article" date="2019" name="Int. J. Syst. Evol. Microbiol.">
        <title>The Global Catalogue of Microorganisms (GCM) 10K type strain sequencing project: providing services to taxonomists for standard genome sequencing and annotation.</title>
        <authorList>
            <consortium name="The Broad Institute Genomics Platform"/>
            <consortium name="The Broad Institute Genome Sequencing Center for Infectious Disease"/>
            <person name="Wu L."/>
            <person name="Ma J."/>
        </authorList>
    </citation>
    <scope>NUCLEOTIDE SEQUENCE [LARGE SCALE GENOMIC DNA]</scope>
    <source>
        <strain evidence="3">KCTC 52368</strain>
    </source>
</reference>
<dbReference type="InterPro" id="IPR045749">
    <property type="entry name" value="DUF6090"/>
</dbReference>
<accession>A0ABW5N1F0</accession>
<dbReference type="RefSeq" id="WP_377767592.1">
    <property type="nucleotide sequence ID" value="NZ_JBHULB010000017.1"/>
</dbReference>
<evidence type="ECO:0000313" key="3">
    <source>
        <dbReference type="Proteomes" id="UP001597526"/>
    </source>
</evidence>
<keyword evidence="3" id="KW-1185">Reference proteome</keyword>
<evidence type="ECO:0000313" key="2">
    <source>
        <dbReference type="EMBL" id="MFD2588053.1"/>
    </source>
</evidence>
<organism evidence="2 3">
    <name type="scientific">Croceitalea marina</name>
    <dbReference type="NCBI Taxonomy" id="1775166"/>
    <lineage>
        <taxon>Bacteria</taxon>
        <taxon>Pseudomonadati</taxon>
        <taxon>Bacteroidota</taxon>
        <taxon>Flavobacteriia</taxon>
        <taxon>Flavobacteriales</taxon>
        <taxon>Flavobacteriaceae</taxon>
        <taxon>Croceitalea</taxon>
    </lineage>
</organism>
<gene>
    <name evidence="2" type="ORF">ACFSQJ_13995</name>
</gene>
<dbReference type="Pfam" id="PF19578">
    <property type="entry name" value="DUF6090"/>
    <property type="match status" value="1"/>
</dbReference>
<keyword evidence="1" id="KW-0472">Membrane</keyword>
<evidence type="ECO:0000256" key="1">
    <source>
        <dbReference type="SAM" id="Phobius"/>
    </source>
</evidence>
<name>A0ABW5N1F0_9FLAO</name>
<protein>
    <submittedName>
        <fullName evidence="2">DUF6090 family protein</fullName>
    </submittedName>
</protein>
<feature type="transmembrane region" description="Helical" evidence="1">
    <location>
        <begin position="7"/>
        <end position="25"/>
    </location>
</feature>
<sequence length="221" mass="25366">MGKYFKYAIGEILLVVIGILIALQINNWNENRKNETFENEILTQIRANLIKDKLVLNNYTTNAENAVSSLDKILAEDSSITINDSIKYWLGDVVRFDRFRALTNAYEVLKSKGIDKISNNQLQFLLGMYYDDQAVAANIACYDLEKMFNNDWIPILKKNVVTHNFGKLVDLQDYSELKIGGEIRNLLILNRDNWSGSNGRLIKVSTLIDRIIEIINNELND</sequence>